<sequence length="147" mass="16971">MPTFDRAEEPEHVPRFVPDCRLVAESSRYASKVVRDLRYDDDLTIAVQGPHFSFAHVVFRQPMGFRVFDEADLTEYWNTYSEPHGWLWEVLRGGWLELERQRSTFGEASRTACASTSLSTTTASMCSPGRHRRFRSRNCAHYALHVG</sequence>
<evidence type="ECO:0000313" key="2">
    <source>
        <dbReference type="Proteomes" id="UP001551695"/>
    </source>
</evidence>
<dbReference type="EMBL" id="JBFAKC010000004">
    <property type="protein sequence ID" value="MEV0708218.1"/>
    <property type="molecule type" value="Genomic_DNA"/>
</dbReference>
<reference evidence="1 2" key="1">
    <citation type="submission" date="2024-06" db="EMBL/GenBank/DDBJ databases">
        <title>The Natural Products Discovery Center: Release of the First 8490 Sequenced Strains for Exploring Actinobacteria Biosynthetic Diversity.</title>
        <authorList>
            <person name="Kalkreuter E."/>
            <person name="Kautsar S.A."/>
            <person name="Yang D."/>
            <person name="Bader C.D."/>
            <person name="Teijaro C.N."/>
            <person name="Fluegel L."/>
            <person name="Davis C.M."/>
            <person name="Simpson J.R."/>
            <person name="Lauterbach L."/>
            <person name="Steele A.D."/>
            <person name="Gui C."/>
            <person name="Meng S."/>
            <person name="Li G."/>
            <person name="Viehrig K."/>
            <person name="Ye F."/>
            <person name="Su P."/>
            <person name="Kiefer A.F."/>
            <person name="Nichols A."/>
            <person name="Cepeda A.J."/>
            <person name="Yan W."/>
            <person name="Fan B."/>
            <person name="Jiang Y."/>
            <person name="Adhikari A."/>
            <person name="Zheng C.-J."/>
            <person name="Schuster L."/>
            <person name="Cowan T.M."/>
            <person name="Smanski M.J."/>
            <person name="Chevrette M.G."/>
            <person name="De Carvalho L.P.S."/>
            <person name="Shen B."/>
        </authorList>
    </citation>
    <scope>NUCLEOTIDE SEQUENCE [LARGE SCALE GENOMIC DNA]</scope>
    <source>
        <strain evidence="1 2">NPDC050403</strain>
    </source>
</reference>
<keyword evidence="2" id="KW-1185">Reference proteome</keyword>
<protein>
    <submittedName>
        <fullName evidence="1">Uncharacterized protein</fullName>
    </submittedName>
</protein>
<accession>A0ABV3FS16</accession>
<name>A0ABV3FS16_9NOCA</name>
<evidence type="ECO:0000313" key="1">
    <source>
        <dbReference type="EMBL" id="MEV0708218.1"/>
    </source>
</evidence>
<organism evidence="1 2">
    <name type="scientific">Nocardia aurea</name>
    <dbReference type="NCBI Taxonomy" id="2144174"/>
    <lineage>
        <taxon>Bacteria</taxon>
        <taxon>Bacillati</taxon>
        <taxon>Actinomycetota</taxon>
        <taxon>Actinomycetes</taxon>
        <taxon>Mycobacteriales</taxon>
        <taxon>Nocardiaceae</taxon>
        <taxon>Nocardia</taxon>
    </lineage>
</organism>
<gene>
    <name evidence="1" type="ORF">AB0I48_11680</name>
</gene>
<proteinExistence type="predicted"/>
<dbReference type="RefSeq" id="WP_357782668.1">
    <property type="nucleotide sequence ID" value="NZ_JBFAKC010000004.1"/>
</dbReference>
<comment type="caution">
    <text evidence="1">The sequence shown here is derived from an EMBL/GenBank/DDBJ whole genome shotgun (WGS) entry which is preliminary data.</text>
</comment>
<dbReference type="Proteomes" id="UP001551695">
    <property type="component" value="Unassembled WGS sequence"/>
</dbReference>